<accession>A0A5M3YNJ9</accession>
<feature type="compositionally biased region" description="Basic and acidic residues" evidence="2">
    <location>
        <begin position="122"/>
        <end position="134"/>
    </location>
</feature>
<protein>
    <submittedName>
        <fullName evidence="3">NACHT nucleoside triphosphatase</fullName>
    </submittedName>
</protein>
<comment type="caution">
    <text evidence="3">The sequence shown here is derived from an EMBL/GenBank/DDBJ whole genome shotgun (WGS) entry which is preliminary data.</text>
</comment>
<dbReference type="PANTHER" id="PTHR46312:SF2">
    <property type="entry name" value="NUCLEOTIDE-BINDING OLIGOMERIZATION DOMAIN-CONTAINING PROTEIN 2-LIKE"/>
    <property type="match status" value="1"/>
</dbReference>
<dbReference type="SUPFAM" id="SSF53474">
    <property type="entry name" value="alpha/beta-Hydrolases"/>
    <property type="match status" value="1"/>
</dbReference>
<feature type="compositionally biased region" description="Polar residues" evidence="2">
    <location>
        <begin position="66"/>
        <end position="78"/>
    </location>
</feature>
<dbReference type="Gene3D" id="3.40.50.300">
    <property type="entry name" value="P-loop containing nucleotide triphosphate hydrolases"/>
    <property type="match status" value="1"/>
</dbReference>
<feature type="compositionally biased region" description="Low complexity" evidence="2">
    <location>
        <begin position="83"/>
        <end position="93"/>
    </location>
</feature>
<gene>
    <name evidence="3" type="ORF">ATEIFO6365_0001057400</name>
</gene>
<dbReference type="Pfam" id="PF23238">
    <property type="entry name" value="DUF7068"/>
    <property type="match status" value="1"/>
</dbReference>
<dbReference type="InterPro" id="IPR007111">
    <property type="entry name" value="NACHT_NTPase"/>
</dbReference>
<evidence type="ECO:0000313" key="4">
    <source>
        <dbReference type="Proteomes" id="UP000452235"/>
    </source>
</evidence>
<evidence type="ECO:0000313" key="3">
    <source>
        <dbReference type="EMBL" id="GFF12351.1"/>
    </source>
</evidence>
<dbReference type="VEuPathDB" id="FungiDB:ATEG_01388"/>
<dbReference type="SUPFAM" id="SSF52540">
    <property type="entry name" value="P-loop containing nucleoside triphosphate hydrolases"/>
    <property type="match status" value="1"/>
</dbReference>
<dbReference type="PANTHER" id="PTHR46312">
    <property type="entry name" value="NACHT DOMAIN-CONTAINING PROTEIN"/>
    <property type="match status" value="1"/>
</dbReference>
<reference evidence="3 4" key="1">
    <citation type="submission" date="2020-01" db="EMBL/GenBank/DDBJ databases">
        <title>Aspergillus terreus IFO 6365 whole genome shotgun sequence.</title>
        <authorList>
            <person name="Kanamasa S."/>
            <person name="Takahashi H."/>
        </authorList>
    </citation>
    <scope>NUCLEOTIDE SEQUENCE [LARGE SCALE GENOMIC DNA]</scope>
    <source>
        <strain evidence="3 4">IFO 6365</strain>
    </source>
</reference>
<dbReference type="OrthoDB" id="3553547at2759"/>
<proteinExistence type="predicted"/>
<keyword evidence="4" id="KW-1185">Reference proteome</keyword>
<evidence type="ECO:0000256" key="2">
    <source>
        <dbReference type="SAM" id="MobiDB-lite"/>
    </source>
</evidence>
<dbReference type="InterPro" id="IPR027417">
    <property type="entry name" value="P-loop_NTPase"/>
</dbReference>
<feature type="coiled-coil region" evidence="1">
    <location>
        <begin position="232"/>
        <end position="259"/>
    </location>
</feature>
<dbReference type="InterPro" id="IPR055496">
    <property type="entry name" value="DUF7068"/>
</dbReference>
<dbReference type="VEuPathDB" id="FungiDB:ATEG_04241"/>
<evidence type="ECO:0000256" key="1">
    <source>
        <dbReference type="SAM" id="Coils"/>
    </source>
</evidence>
<keyword evidence="1" id="KW-0175">Coiled coil</keyword>
<name>A0A5M3YNJ9_ASPTE</name>
<dbReference type="InterPro" id="IPR029058">
    <property type="entry name" value="AB_hydrolase_fold"/>
</dbReference>
<feature type="region of interest" description="Disordered" evidence="2">
    <location>
        <begin position="25"/>
        <end position="143"/>
    </location>
</feature>
<sequence length="1407" mass="159197">MKKIVDDFLKLLGLRDSRRLSFSTYSHRGKRHDHHWGPSNLEKRGRSTTFLDSPDGLETPEPISLGFNSPPSRQTASPRPQVDPLDLPLPDLDCFSETWPSTDASHHGPSKDISAVSPSSGKSKEPQEHPEHPDQQPSPQMQLLSLGPDAIDAEFRAELAEAVALLVNQQRNTSAQRAHVRELRTALRHKRDEEAELRADLMKTLLPLFTANVPSSFNPTDNVALVEEYDLLQTATEEYLELEQTYQQAEDQLGEQEYMLARSMERFVRFTQGTHDPAGQDSPAARPVAHEIIHDDASSYDSAPRDIPAGLRAYLSRVGDVQILQERLADLDAHYASIMGKQEQRNVFHIPLDEESWEFLQTFEEEWTETFADLTQAQWDAQDLEAICVETGVLTDEYKNSLDYVYQFDFVYQVSVINNGENIFRDVEIPLKLPAEPAEPQDQVVFFEGVPAELDASLSGEFKAPKMDKATFINRWVWHQLRISTIEIRRLEAWYAVHGIWDEGYDYGTIGELAQAEWFKDKRATSASSISEVDALSNDSLEILDPATESKGSLQPFFEREIRRNAAGLSLSHGSLGHRHGTTGFASMNQWRGQPPSGSSERACTEDLLADYSKLNAASMDGVWSMSLTNLIHAILLAVGTAVFYLCLRCRPGRREQSLSHGTTAHEASHVGTSRGVRLLPVAGPSENEVEPDVDIIAIHGLDTRSPDTWVWKDKMRQVPDVNWLSDPTMLPSKVGPARIFTCDWPAELFEPSGLSQKTQEEFARRLLDGIKRRPSATNKRAGEDQPILFIASCLGGIILMKALDMANNEYSCIRTATRAIVFLATPFRGTSFQEVANWAEPGLRAWALIRGQRVTKLLDSVKESFDLGELVTRFTQLRQEQAHPYQVMTFYEKGKTNLYHKIFPHIPVGAKPLVDEFSATLPIVPHPLPLDRPHRLMNKFAGPEDHDYEVVAGKIEEFLQNIRKKEADDWIRDNCYTAKRLEIERLSHGRLPMDRCYINLAIVEQPGQVTHATKEGDALASPFSLLARQKVQTPDKLMQVELATVFNERTGRDGQVIRPRRILIRGRAGVGKTTLCKKIIYEFYRGSWVEWTKMFDRILWVPLRNLKLPERRHVPVYNLEDLFSHEYFSLASNRAGLARELSTALATKRNKTLFLLDGLDEVSQDLVGEDSMSRFLKVLLEQPNAIITSRPSAKAPPDLHLELETVGFYPNQVSAYLQMVFDDPKEVKEVQSFLDAHWLIQGLVRIPIQLDALCYTWGSFSGTSIPQTMTAIYQKIAESLWKKDAVHLEKEIEGKMLMPPHLENAEMESDEMNDIIGKELRFLEGIAFTGMYNDAIDFDSKSLNAISKQFKLPGETIFLDKTLPHLSFLRASDPSLRSSNPSYHFLHLTFQEYFAARLSRQSRAIS</sequence>
<dbReference type="Pfam" id="PF05729">
    <property type="entry name" value="NACHT"/>
    <property type="match status" value="1"/>
</dbReference>
<dbReference type="PROSITE" id="PS50837">
    <property type="entry name" value="NACHT"/>
    <property type="match status" value="1"/>
</dbReference>
<organism evidence="3 4">
    <name type="scientific">Aspergillus terreus</name>
    <dbReference type="NCBI Taxonomy" id="33178"/>
    <lineage>
        <taxon>Eukaryota</taxon>
        <taxon>Fungi</taxon>
        <taxon>Dikarya</taxon>
        <taxon>Ascomycota</taxon>
        <taxon>Pezizomycotina</taxon>
        <taxon>Eurotiomycetes</taxon>
        <taxon>Eurotiomycetidae</taxon>
        <taxon>Eurotiales</taxon>
        <taxon>Aspergillaceae</taxon>
        <taxon>Aspergillus</taxon>
        <taxon>Aspergillus subgen. Circumdati</taxon>
    </lineage>
</organism>
<dbReference type="Proteomes" id="UP000452235">
    <property type="component" value="Unassembled WGS sequence"/>
</dbReference>
<dbReference type="EMBL" id="BLJY01000001">
    <property type="protein sequence ID" value="GFF12351.1"/>
    <property type="molecule type" value="Genomic_DNA"/>
</dbReference>